<feature type="domain" description="Plastocyanin-like" evidence="6">
    <location>
        <begin position="410"/>
        <end position="553"/>
    </location>
</feature>
<dbReference type="PROSITE" id="PS00080">
    <property type="entry name" value="MULTICOPPER_OXIDASE2"/>
    <property type="match status" value="1"/>
</dbReference>
<comment type="similarity">
    <text evidence="1">Belongs to the multicopper oxidase family.</text>
</comment>
<dbReference type="InterPro" id="IPR008972">
    <property type="entry name" value="Cupredoxin"/>
</dbReference>
<dbReference type="InterPro" id="IPR033138">
    <property type="entry name" value="Cu_oxidase_CS"/>
</dbReference>
<dbReference type="GO" id="GO:0005507">
    <property type="term" value="F:copper ion binding"/>
    <property type="evidence" value="ECO:0007669"/>
    <property type="project" value="InterPro"/>
</dbReference>
<reference evidence="8 9" key="1">
    <citation type="submission" date="2021-11" db="EMBL/GenBank/DDBJ databases">
        <title>Black yeast isolated from Biological Soil Crust.</title>
        <authorList>
            <person name="Kurbessoian T."/>
        </authorList>
    </citation>
    <scope>NUCLEOTIDE SEQUENCE [LARGE SCALE GENOMIC DNA]</scope>
    <source>
        <strain evidence="8 9">CCFEE 5522</strain>
    </source>
</reference>
<dbReference type="InterPro" id="IPR011707">
    <property type="entry name" value="Cu-oxidase-like_N"/>
</dbReference>
<dbReference type="InterPro" id="IPR002355">
    <property type="entry name" value="Cu_oxidase_Cu_BS"/>
</dbReference>
<dbReference type="GO" id="GO:0016491">
    <property type="term" value="F:oxidoreductase activity"/>
    <property type="evidence" value="ECO:0007669"/>
    <property type="project" value="UniProtKB-KW"/>
</dbReference>
<feature type="domain" description="Plastocyanin-like" evidence="7">
    <location>
        <begin position="51"/>
        <end position="168"/>
    </location>
</feature>
<organism evidence="8 9">
    <name type="scientific">Oleoguttula mirabilis</name>
    <dbReference type="NCBI Taxonomy" id="1507867"/>
    <lineage>
        <taxon>Eukaryota</taxon>
        <taxon>Fungi</taxon>
        <taxon>Dikarya</taxon>
        <taxon>Ascomycota</taxon>
        <taxon>Pezizomycotina</taxon>
        <taxon>Dothideomycetes</taxon>
        <taxon>Dothideomycetidae</taxon>
        <taxon>Mycosphaerellales</taxon>
        <taxon>Teratosphaeriaceae</taxon>
        <taxon>Oleoguttula</taxon>
    </lineage>
</organism>
<dbReference type="Proteomes" id="UP001324427">
    <property type="component" value="Unassembled WGS sequence"/>
</dbReference>
<dbReference type="InterPro" id="IPR045087">
    <property type="entry name" value="Cu-oxidase_fam"/>
</dbReference>
<keyword evidence="9" id="KW-1185">Reference proteome</keyword>
<dbReference type="SUPFAM" id="SSF49503">
    <property type="entry name" value="Cupredoxins"/>
    <property type="match status" value="3"/>
</dbReference>
<protein>
    <recommendedName>
        <fullName evidence="10">Laccase</fullName>
    </recommendedName>
</protein>
<gene>
    <name evidence="8" type="ORF">LTR36_009025</name>
</gene>
<dbReference type="InterPro" id="IPR001117">
    <property type="entry name" value="Cu-oxidase_2nd"/>
</dbReference>
<dbReference type="PANTHER" id="PTHR11709:SF394">
    <property type="entry name" value="FI03373P-RELATED"/>
    <property type="match status" value="1"/>
</dbReference>
<feature type="domain" description="Plastocyanin-like" evidence="5">
    <location>
        <begin position="179"/>
        <end position="311"/>
    </location>
</feature>
<evidence type="ECO:0000313" key="8">
    <source>
        <dbReference type="EMBL" id="KAK4540694.1"/>
    </source>
</evidence>
<evidence type="ECO:0008006" key="10">
    <source>
        <dbReference type="Google" id="ProtNLM"/>
    </source>
</evidence>
<dbReference type="PROSITE" id="PS00079">
    <property type="entry name" value="MULTICOPPER_OXIDASE1"/>
    <property type="match status" value="1"/>
</dbReference>
<proteinExistence type="inferred from homology"/>
<keyword evidence="4" id="KW-0186">Copper</keyword>
<dbReference type="CDD" id="cd04205">
    <property type="entry name" value="CuRO_2_LCC_like"/>
    <property type="match status" value="1"/>
</dbReference>
<evidence type="ECO:0000256" key="1">
    <source>
        <dbReference type="ARBA" id="ARBA00010609"/>
    </source>
</evidence>
<accession>A0AAV9J6S3</accession>
<evidence type="ECO:0000256" key="4">
    <source>
        <dbReference type="ARBA" id="ARBA00023008"/>
    </source>
</evidence>
<evidence type="ECO:0000256" key="2">
    <source>
        <dbReference type="ARBA" id="ARBA00022723"/>
    </source>
</evidence>
<dbReference type="Pfam" id="PF07732">
    <property type="entry name" value="Cu-oxidase_3"/>
    <property type="match status" value="1"/>
</dbReference>
<dbReference type="CDD" id="cd04206">
    <property type="entry name" value="CuRO_1_LCC_like"/>
    <property type="match status" value="1"/>
</dbReference>
<evidence type="ECO:0000256" key="3">
    <source>
        <dbReference type="ARBA" id="ARBA00023002"/>
    </source>
</evidence>
<keyword evidence="2" id="KW-0479">Metal-binding</keyword>
<sequence>MSKQYHLGIGENAHKINETTEAHTSQTTFQLHPQDHVYRHRATIHEKWRITSGERRPDGVLKRVYLINDAFPGPTLEARSGDNVVISVENGLENDEGVSLHWHGLSMRGANEYDGAVGLTQIPIAKGQSYNYSFTIEEGQHGTFWYHAHDGVQRADGLFGGVVVHQPRDAGDSRTVDNEHLLMIGDWYHRSAEQALDFYMHAGSFGNEPVPDNILLNGVGAYNCSDAVPARPLNCELRAVDELPTLKVDPSRRTVLRIVNVGAYAGVEIKMPGALLTPFAVDGGNEIKKMSASSLGFLQPGERVGVLIQLDPKEPLARLTGVLAVTLDTRPFKYPNSALTSTHYFPFGWIGTANQQSTYTTGPLDHLNLDSVEAAHDQSSILPKNADRTIVLYTITQKLARLNNVPHGSINNTYWEPQASPPAPLITLNREQWDEHQLVPQIPYNPDSPLWIDIVLNNLDEEGHPFHLHGYDFWVLSTYSSTFNWGSYNPFHSAEPPGGAYDLVNAVEKDTVLVPRRGYAVLRFRADNPGIWMFHCHVLWHQASGMAMAFQVGD</sequence>
<dbReference type="AlphaFoldDB" id="A0AAV9J6S3"/>
<dbReference type="EMBL" id="JAVFHQ010000063">
    <property type="protein sequence ID" value="KAK4540694.1"/>
    <property type="molecule type" value="Genomic_DNA"/>
</dbReference>
<dbReference type="Pfam" id="PF00394">
    <property type="entry name" value="Cu-oxidase"/>
    <property type="match status" value="1"/>
</dbReference>
<evidence type="ECO:0000259" key="7">
    <source>
        <dbReference type="Pfam" id="PF07732"/>
    </source>
</evidence>
<comment type="caution">
    <text evidence="8">The sequence shown here is derived from an EMBL/GenBank/DDBJ whole genome shotgun (WGS) entry which is preliminary data.</text>
</comment>
<evidence type="ECO:0000259" key="6">
    <source>
        <dbReference type="Pfam" id="PF07731"/>
    </source>
</evidence>
<dbReference type="Pfam" id="PF07731">
    <property type="entry name" value="Cu-oxidase_2"/>
    <property type="match status" value="1"/>
</dbReference>
<dbReference type="CDD" id="cd13910">
    <property type="entry name" value="CuRO_3_MCO_like_4"/>
    <property type="match status" value="1"/>
</dbReference>
<keyword evidence="3" id="KW-0560">Oxidoreductase</keyword>
<evidence type="ECO:0000259" key="5">
    <source>
        <dbReference type="Pfam" id="PF00394"/>
    </source>
</evidence>
<name>A0AAV9J6S3_9PEZI</name>
<dbReference type="PANTHER" id="PTHR11709">
    <property type="entry name" value="MULTI-COPPER OXIDASE"/>
    <property type="match status" value="1"/>
</dbReference>
<dbReference type="InterPro" id="IPR011706">
    <property type="entry name" value="Cu-oxidase_C"/>
</dbReference>
<dbReference type="Gene3D" id="2.60.40.420">
    <property type="entry name" value="Cupredoxins - blue copper proteins"/>
    <property type="match status" value="3"/>
</dbReference>
<evidence type="ECO:0000313" key="9">
    <source>
        <dbReference type="Proteomes" id="UP001324427"/>
    </source>
</evidence>